<comment type="caution">
    <text evidence="3">The sequence shown here is derived from an EMBL/GenBank/DDBJ whole genome shotgun (WGS) entry which is preliminary data.</text>
</comment>
<reference evidence="3 4" key="1">
    <citation type="journal article" date="2020" name="Nature">
        <title>Bacterial chemolithoautotrophy via manganese oxidation.</title>
        <authorList>
            <person name="Yu H."/>
            <person name="Leadbetter J.R."/>
        </authorList>
    </citation>
    <scope>NUCLEOTIDE SEQUENCE [LARGE SCALE GENOMIC DNA]</scope>
    <source>
        <strain evidence="3 4">Mn-1</strain>
    </source>
</reference>
<evidence type="ECO:0000259" key="2">
    <source>
        <dbReference type="Pfam" id="PF00857"/>
    </source>
</evidence>
<dbReference type="PANTHER" id="PTHR43540:SF6">
    <property type="entry name" value="ISOCHORISMATASE-LIKE DOMAIN-CONTAINING PROTEIN"/>
    <property type="match status" value="1"/>
</dbReference>
<gene>
    <name evidence="3" type="ORF">MNODULE_15185</name>
</gene>
<evidence type="ECO:0000256" key="1">
    <source>
        <dbReference type="ARBA" id="ARBA00022801"/>
    </source>
</evidence>
<dbReference type="InterPro" id="IPR036380">
    <property type="entry name" value="Isochorismatase-like_sf"/>
</dbReference>
<dbReference type="CDD" id="cd00431">
    <property type="entry name" value="cysteine_hydrolases"/>
    <property type="match status" value="1"/>
</dbReference>
<dbReference type="InterPro" id="IPR000868">
    <property type="entry name" value="Isochorismatase-like_dom"/>
</dbReference>
<feature type="domain" description="Isochorismatase-like" evidence="2">
    <location>
        <begin position="19"/>
        <end position="179"/>
    </location>
</feature>
<keyword evidence="4" id="KW-1185">Reference proteome</keyword>
<protein>
    <submittedName>
        <fullName evidence="3">Cysteine hydrolase</fullName>
    </submittedName>
</protein>
<dbReference type="PANTHER" id="PTHR43540">
    <property type="entry name" value="PEROXYUREIDOACRYLATE/UREIDOACRYLATE AMIDOHYDROLASE-RELATED"/>
    <property type="match status" value="1"/>
</dbReference>
<dbReference type="Proteomes" id="UP000534783">
    <property type="component" value="Unassembled WGS sequence"/>
</dbReference>
<accession>A0A7X6DRM4</accession>
<sequence>MPARNPDLHGNVPDKADVALLLIDVINDMEFKEGRSLLKRALRVADKIAQLKRRAKRADVPVVYVNDNFGKWRSDFKRLVAHCLDDDVCGRPLVQKLKPEPDDYFVLKPKNSGFYSTTLDVLLNYLNVKTLILTGITGDNCVLFTANDAYLRDYYLIIPSDCVTSHTETENRQALRMMKRLLKADIRPSNKIRFPHAAWARSGEEQRKLA</sequence>
<dbReference type="SUPFAM" id="SSF52499">
    <property type="entry name" value="Isochorismatase-like hydrolases"/>
    <property type="match status" value="1"/>
</dbReference>
<dbReference type="Gene3D" id="3.40.50.850">
    <property type="entry name" value="Isochorismatase-like"/>
    <property type="match status" value="1"/>
</dbReference>
<name>A0A7X6DRM4_9BACT</name>
<proteinExistence type="predicted"/>
<organism evidence="3 4">
    <name type="scientific">Candidatus Manganitrophus noduliformans</name>
    <dbReference type="NCBI Taxonomy" id="2606439"/>
    <lineage>
        <taxon>Bacteria</taxon>
        <taxon>Pseudomonadati</taxon>
        <taxon>Nitrospirota</taxon>
        <taxon>Nitrospiria</taxon>
        <taxon>Candidatus Troglogloeales</taxon>
        <taxon>Candidatus Manganitrophaceae</taxon>
        <taxon>Candidatus Manganitrophus</taxon>
    </lineage>
</organism>
<keyword evidence="1 3" id="KW-0378">Hydrolase</keyword>
<dbReference type="EMBL" id="VTOW01000003">
    <property type="protein sequence ID" value="NKE72092.1"/>
    <property type="molecule type" value="Genomic_DNA"/>
</dbReference>
<evidence type="ECO:0000313" key="4">
    <source>
        <dbReference type="Proteomes" id="UP000534783"/>
    </source>
</evidence>
<dbReference type="AlphaFoldDB" id="A0A7X6DRM4"/>
<dbReference type="GO" id="GO:0016787">
    <property type="term" value="F:hydrolase activity"/>
    <property type="evidence" value="ECO:0007669"/>
    <property type="project" value="UniProtKB-KW"/>
</dbReference>
<dbReference type="Pfam" id="PF00857">
    <property type="entry name" value="Isochorismatase"/>
    <property type="match status" value="1"/>
</dbReference>
<dbReference type="InterPro" id="IPR050272">
    <property type="entry name" value="Isochorismatase-like_hydrls"/>
</dbReference>
<dbReference type="RefSeq" id="WP_168061445.1">
    <property type="nucleotide sequence ID" value="NZ_VTOW01000003.1"/>
</dbReference>
<evidence type="ECO:0000313" key="3">
    <source>
        <dbReference type="EMBL" id="NKE72092.1"/>
    </source>
</evidence>